<keyword evidence="1" id="KW-0812">Transmembrane</keyword>
<gene>
    <name evidence="2" type="ORF">METZ01_LOCUS121388</name>
</gene>
<keyword evidence="1" id="KW-1133">Transmembrane helix</keyword>
<proteinExistence type="predicted"/>
<feature type="transmembrane region" description="Helical" evidence="1">
    <location>
        <begin position="66"/>
        <end position="88"/>
    </location>
</feature>
<evidence type="ECO:0000256" key="1">
    <source>
        <dbReference type="SAM" id="Phobius"/>
    </source>
</evidence>
<dbReference type="AlphaFoldDB" id="A0A381XUS9"/>
<name>A0A381XUS9_9ZZZZ</name>
<sequence>MGPVGHTAISTVVGASIWGVTGSPLAGGVAAGVGVLVDVDHLVDLYQSWIRRKTHLVIVPFHGWEYSLAGLLVLYFGFYHPVFLAVVIGHLSHVTTDHFHNRLTPLSYFVLYRVWVRFDARKIAPGRDSAYFHHNLTSFFPFRSLWEPWYLRKVEPWFTAREHSTSEDVVIEPNK</sequence>
<organism evidence="2">
    <name type="scientific">marine metagenome</name>
    <dbReference type="NCBI Taxonomy" id="408172"/>
    <lineage>
        <taxon>unclassified sequences</taxon>
        <taxon>metagenomes</taxon>
        <taxon>ecological metagenomes</taxon>
    </lineage>
</organism>
<evidence type="ECO:0000313" key="2">
    <source>
        <dbReference type="EMBL" id="SVA68534.1"/>
    </source>
</evidence>
<keyword evidence="1" id="KW-0472">Membrane</keyword>
<evidence type="ECO:0008006" key="3">
    <source>
        <dbReference type="Google" id="ProtNLM"/>
    </source>
</evidence>
<protein>
    <recommendedName>
        <fullName evidence="3">Metal-dependent hydrolase</fullName>
    </recommendedName>
</protein>
<dbReference type="EMBL" id="UINC01016465">
    <property type="protein sequence ID" value="SVA68534.1"/>
    <property type="molecule type" value="Genomic_DNA"/>
</dbReference>
<reference evidence="2" key="1">
    <citation type="submission" date="2018-05" db="EMBL/GenBank/DDBJ databases">
        <authorList>
            <person name="Lanie J.A."/>
            <person name="Ng W.-L."/>
            <person name="Kazmierczak K.M."/>
            <person name="Andrzejewski T.M."/>
            <person name="Davidsen T.M."/>
            <person name="Wayne K.J."/>
            <person name="Tettelin H."/>
            <person name="Glass J.I."/>
            <person name="Rusch D."/>
            <person name="Podicherti R."/>
            <person name="Tsui H.-C.T."/>
            <person name="Winkler M.E."/>
        </authorList>
    </citation>
    <scope>NUCLEOTIDE SEQUENCE</scope>
</reference>
<accession>A0A381XUS9</accession>